<dbReference type="STRING" id="576131.SAMN05444486_101951"/>
<dbReference type="EMBL" id="FNPR01000001">
    <property type="protein sequence ID" value="SDY24475.1"/>
    <property type="molecule type" value="Genomic_DNA"/>
</dbReference>
<dbReference type="OrthoDB" id="9806524at2"/>
<dbReference type="Pfam" id="PF07277">
    <property type="entry name" value="SapC"/>
    <property type="match status" value="1"/>
</dbReference>
<protein>
    <submittedName>
        <fullName evidence="1">SapC protein</fullName>
    </submittedName>
</protein>
<proteinExistence type="predicted"/>
<dbReference type="Proteomes" id="UP000199026">
    <property type="component" value="Unassembled WGS sequence"/>
</dbReference>
<sequence length="256" mass="27717">MSFDAHPPRPIALNADLLANKTWRAPSDLSFVQSLREVQIGANEAARVGRSYSWSFKRDGAGWALVVPLTDAVQKQMCSLERQEAALGLPFLLRLYPFTLVKQKGRACLAVWDTMIRQADQGQSFFEGKNLTPPVAKVSEHFTSFGADLGLASRLAGALEAAGLLAPAAQSQLGYYEIDEAILMSLPDQTIVNLHKIGALGLAYSQLFSLHSKAVAKSQSTQAVRPEAFGHSDGFLSSIARDIEADIPALEVDFEG</sequence>
<dbReference type="RefSeq" id="WP_089888245.1">
    <property type="nucleotide sequence ID" value="NZ_CALJFH010000011.1"/>
</dbReference>
<reference evidence="1 2" key="1">
    <citation type="submission" date="2016-10" db="EMBL/GenBank/DDBJ databases">
        <authorList>
            <person name="de Groot N.N."/>
        </authorList>
    </citation>
    <scope>NUCLEOTIDE SEQUENCE [LARGE SCALE GENOMIC DNA]</scope>
    <source>
        <strain evidence="1 2">DSM 24677</strain>
    </source>
</reference>
<dbReference type="GeneID" id="78123736"/>
<dbReference type="AlphaFoldDB" id="A0A1H3IAL5"/>
<dbReference type="InterPro" id="IPR010836">
    <property type="entry name" value="SapC"/>
</dbReference>
<keyword evidence="2" id="KW-1185">Reference proteome</keyword>
<name>A0A1H3IAL5_9RHOB</name>
<evidence type="ECO:0000313" key="1">
    <source>
        <dbReference type="EMBL" id="SDY24475.1"/>
    </source>
</evidence>
<organism evidence="1 2">
    <name type="scientific">Lentibacter algarum</name>
    <dbReference type="NCBI Taxonomy" id="576131"/>
    <lineage>
        <taxon>Bacteria</taxon>
        <taxon>Pseudomonadati</taxon>
        <taxon>Pseudomonadota</taxon>
        <taxon>Alphaproteobacteria</taxon>
        <taxon>Rhodobacterales</taxon>
        <taxon>Roseobacteraceae</taxon>
        <taxon>Lentibacter</taxon>
    </lineage>
</organism>
<evidence type="ECO:0000313" key="2">
    <source>
        <dbReference type="Proteomes" id="UP000199026"/>
    </source>
</evidence>
<accession>A0A1H3IAL5</accession>
<gene>
    <name evidence="1" type="ORF">SAMN05444486_101951</name>
</gene>